<dbReference type="Proteomes" id="UP001218208">
    <property type="component" value="Unassembled WGS sequence"/>
</dbReference>
<name>A0AAI9BZI1_STEMA</name>
<reference evidence="1" key="1">
    <citation type="submission" date="2022-07" db="EMBL/GenBank/DDBJ databases">
        <authorList>
            <consortium name="DAFM: The Division of Animal and Food Microbiology"/>
        </authorList>
    </citation>
    <scope>NUCLEOTIDE SEQUENCE</scope>
    <source>
        <strain evidence="1">19MO01SH01-2</strain>
    </source>
</reference>
<proteinExistence type="predicted"/>
<dbReference type="AlphaFoldDB" id="A0AAI9BZI1"/>
<sequence length="132" mass="15090">MSKESIEQRARELLAECARKIGQPEYAYHVGCGGDLDLEDQALIETLMVALTPQWQPIESAPKGQEVLVWRTDQGVFIAMIATPDMVMSESDIEECCLPEDFEEWYCEAWGWLEDDLRPTRWMPKPAEPEAV</sequence>
<organism evidence="1 2">
    <name type="scientific">Stenotrophomonas maltophilia</name>
    <name type="common">Pseudomonas maltophilia</name>
    <name type="synonym">Xanthomonas maltophilia</name>
    <dbReference type="NCBI Taxonomy" id="40324"/>
    <lineage>
        <taxon>Bacteria</taxon>
        <taxon>Pseudomonadati</taxon>
        <taxon>Pseudomonadota</taxon>
        <taxon>Gammaproteobacteria</taxon>
        <taxon>Lysobacterales</taxon>
        <taxon>Lysobacteraceae</taxon>
        <taxon>Stenotrophomonas</taxon>
        <taxon>Stenotrophomonas maltophilia group</taxon>
    </lineage>
</organism>
<accession>A0AAI9BZI1</accession>
<dbReference type="EMBL" id="ABLOJW010000009">
    <property type="protein sequence ID" value="EKT4092537.1"/>
    <property type="molecule type" value="Genomic_DNA"/>
</dbReference>
<evidence type="ECO:0000313" key="1">
    <source>
        <dbReference type="EMBL" id="EKT4092537.1"/>
    </source>
</evidence>
<protein>
    <submittedName>
        <fullName evidence="1">Uncharacterized protein</fullName>
    </submittedName>
</protein>
<evidence type="ECO:0000313" key="2">
    <source>
        <dbReference type="Proteomes" id="UP001218208"/>
    </source>
</evidence>
<gene>
    <name evidence="1" type="ORF">QEG23_002053</name>
</gene>
<comment type="caution">
    <text evidence="1">The sequence shown here is derived from an EMBL/GenBank/DDBJ whole genome shotgun (WGS) entry which is preliminary data.</text>
</comment>